<feature type="transmembrane region" description="Helical" evidence="2">
    <location>
        <begin position="33"/>
        <end position="53"/>
    </location>
</feature>
<proteinExistence type="predicted"/>
<dbReference type="AlphaFoldDB" id="A0A8J9YV68"/>
<keyword evidence="2" id="KW-1133">Transmembrane helix</keyword>
<feature type="compositionally biased region" description="Basic residues" evidence="1">
    <location>
        <begin position="482"/>
        <end position="499"/>
    </location>
</feature>
<accession>A0A8J9YV68</accession>
<keyword evidence="4" id="KW-1185">Reference proteome</keyword>
<evidence type="ECO:0000256" key="2">
    <source>
        <dbReference type="SAM" id="Phobius"/>
    </source>
</evidence>
<dbReference type="PANTHER" id="PTHR31751:SF42">
    <property type="entry name" value="PROTEIN CBG10204"/>
    <property type="match status" value="1"/>
</dbReference>
<organism evidence="3 4">
    <name type="scientific">Branchiostoma lanceolatum</name>
    <name type="common">Common lancelet</name>
    <name type="synonym">Amphioxus lanceolatum</name>
    <dbReference type="NCBI Taxonomy" id="7740"/>
    <lineage>
        <taxon>Eukaryota</taxon>
        <taxon>Metazoa</taxon>
        <taxon>Chordata</taxon>
        <taxon>Cephalochordata</taxon>
        <taxon>Leptocardii</taxon>
        <taxon>Amphioxiformes</taxon>
        <taxon>Branchiostomatidae</taxon>
        <taxon>Branchiostoma</taxon>
    </lineage>
</organism>
<keyword evidence="2" id="KW-0812">Transmembrane</keyword>
<protein>
    <submittedName>
        <fullName evidence="3">Hypp6572 protein</fullName>
    </submittedName>
</protein>
<dbReference type="OrthoDB" id="5981002at2759"/>
<dbReference type="Proteomes" id="UP000838412">
    <property type="component" value="Chromosome 12"/>
</dbReference>
<evidence type="ECO:0000256" key="1">
    <source>
        <dbReference type="SAM" id="MobiDB-lite"/>
    </source>
</evidence>
<keyword evidence="2" id="KW-0472">Membrane</keyword>
<evidence type="ECO:0000313" key="3">
    <source>
        <dbReference type="EMBL" id="CAH1242316.1"/>
    </source>
</evidence>
<dbReference type="EMBL" id="OV696697">
    <property type="protein sequence ID" value="CAH1242316.1"/>
    <property type="molecule type" value="Genomic_DNA"/>
</dbReference>
<dbReference type="PANTHER" id="PTHR31751">
    <property type="entry name" value="SI:CH211-108C17.2-RELATED-RELATED"/>
    <property type="match status" value="1"/>
</dbReference>
<evidence type="ECO:0000313" key="4">
    <source>
        <dbReference type="Proteomes" id="UP000838412"/>
    </source>
</evidence>
<name>A0A8J9YV68_BRALA</name>
<feature type="region of interest" description="Disordered" evidence="1">
    <location>
        <begin position="416"/>
        <end position="528"/>
    </location>
</feature>
<feature type="compositionally biased region" description="Basic and acidic residues" evidence="1">
    <location>
        <begin position="427"/>
        <end position="442"/>
    </location>
</feature>
<reference evidence="3" key="1">
    <citation type="submission" date="2022-01" db="EMBL/GenBank/DDBJ databases">
        <authorList>
            <person name="Braso-Vives M."/>
        </authorList>
    </citation>
    <scope>NUCLEOTIDE SEQUENCE</scope>
</reference>
<gene>
    <name evidence="3" type="primary">Hypp6572</name>
    <name evidence="3" type="ORF">BLAG_LOCUS5620</name>
</gene>
<sequence length="564" mass="63412">MAIVTQNCTSCREDAYTWRSQPFVFGKYPAGNILLSFGILMSGISLSKTLLLFKHIGLSMFSGRAYLKHQNKYLVPSILRYWESYRQRLINLLKGEKNAVWSGDGRYDSMGHSAKYGAYTMFCNTINKLVHFELLQSNECKNSNAMELEGAKRSFAFLSDAGLAVKTFISDRHKGIGSWLREEQKGTAHFYDLWHVCKSLVKELRKACKDKGCEVIKDWLKSIKKHLYWCALSTSQGFGELIVAKWKSIVRHIAGKHDDHPDTSFPTCAHGPLEQERKWIFSGSKAHDKLSAVLLKKDRLADIKKLSSVAQTSCLEAFHSTLNHWHPKMTHFPWMGSYCMHILAVLHFNENLRREPKRTKDGRTYYKVTYPKFKLGEEVVKREPSPPTYNYVSEIKKVMLNTTKDELKETREKYGKLVPPPLSSQFPDKRTRGEAIQRHEARNQAPTELYPPVQEQDNMKSQLEAEAETRTTSGASNARKAPTCKKCKNPMKGHPRGHCPRPVPAVTGPSGPAGTGRDLPSGTGRDRLGPVLAAQRAGLGPVLALSAPGGTGTCGLVTPCWDRS</sequence>